<dbReference type="SUPFAM" id="SSF51445">
    <property type="entry name" value="(Trans)glycosidases"/>
    <property type="match status" value="1"/>
</dbReference>
<dbReference type="InterPro" id="IPR006047">
    <property type="entry name" value="GH13_cat_dom"/>
</dbReference>
<protein>
    <submittedName>
        <fullName evidence="2">Maltogenic amylase</fullName>
    </submittedName>
</protein>
<gene>
    <name evidence="2" type="ORF">SAMN05444277_10968</name>
</gene>
<dbReference type="InterPro" id="IPR017853">
    <property type="entry name" value="GH"/>
</dbReference>
<dbReference type="Gene3D" id="3.20.20.80">
    <property type="entry name" value="Glycosidases"/>
    <property type="match status" value="1"/>
</dbReference>
<feature type="domain" description="Glycosyl hydrolase family 13 catalytic" evidence="1">
    <location>
        <begin position="21"/>
        <end position="349"/>
    </location>
</feature>
<dbReference type="STRING" id="1465490.SAMN05444277_10968"/>
<evidence type="ECO:0000313" key="2">
    <source>
        <dbReference type="EMBL" id="SFQ33487.1"/>
    </source>
</evidence>
<evidence type="ECO:0000259" key="1">
    <source>
        <dbReference type="SMART" id="SM00642"/>
    </source>
</evidence>
<keyword evidence="3" id="KW-1185">Reference proteome</keyword>
<evidence type="ECO:0000313" key="3">
    <source>
        <dbReference type="Proteomes" id="UP000199031"/>
    </source>
</evidence>
<dbReference type="InterPro" id="IPR013780">
    <property type="entry name" value="Glyco_hydro_b"/>
</dbReference>
<sequence length="438" mass="51293">MQAICYSWLILLLQYSSMAKNIYTQEWKSSASIYEVNIRQFTAAGTFNAFAKHLPRLKKMGVKIIWLMPITPISVEKRQGALGSYYACSDYISINPEFGSLDDFKDLVKQAHEQGLQLIIDWVANHTGYDHHWTKEHSDWYEKDAAGNFVERHGWEDVIDLNYKNKDLRAAMIESMQYWVKECDIDGFRCDMAHLVPLDFWVEARQQCETIKPLFWLAECEVPEYHKVFDVTYAWKWMHATEKLVNNFAGLHDLKLVLKEYQEYPPGALKLFFTSNHDENSWNGTEYEKYGNAAALLAVFSFVWPGVPLIYSGQELPNLKRLKFFEKDHIEWNEPLKRESFYTSLLQLKSLNTALHDGAHMNVLPAEYNDYIFAFLRYTEKNKVLVIMNFSDKDRLQFKIAHPLIEGSFTHLFSGITYKLGEVQSFELQAWEYLVLIQ</sequence>
<organism evidence="2 3">
    <name type="scientific">Parafilimonas terrae</name>
    <dbReference type="NCBI Taxonomy" id="1465490"/>
    <lineage>
        <taxon>Bacteria</taxon>
        <taxon>Pseudomonadati</taxon>
        <taxon>Bacteroidota</taxon>
        <taxon>Chitinophagia</taxon>
        <taxon>Chitinophagales</taxon>
        <taxon>Chitinophagaceae</taxon>
        <taxon>Parafilimonas</taxon>
    </lineage>
</organism>
<dbReference type="Gene3D" id="2.60.40.1180">
    <property type="entry name" value="Golgi alpha-mannosidase II"/>
    <property type="match status" value="1"/>
</dbReference>
<dbReference type="GO" id="GO:0005975">
    <property type="term" value="P:carbohydrate metabolic process"/>
    <property type="evidence" value="ECO:0007669"/>
    <property type="project" value="InterPro"/>
</dbReference>
<dbReference type="Pfam" id="PF00128">
    <property type="entry name" value="Alpha-amylase"/>
    <property type="match status" value="1"/>
</dbReference>
<dbReference type="AlphaFoldDB" id="A0A1I5XP45"/>
<reference evidence="2 3" key="1">
    <citation type="submission" date="2016-10" db="EMBL/GenBank/DDBJ databases">
        <authorList>
            <person name="de Groot N.N."/>
        </authorList>
    </citation>
    <scope>NUCLEOTIDE SEQUENCE [LARGE SCALE GENOMIC DNA]</scope>
    <source>
        <strain evidence="2 3">DSM 28286</strain>
    </source>
</reference>
<dbReference type="SMART" id="SM00642">
    <property type="entry name" value="Aamy"/>
    <property type="match status" value="1"/>
</dbReference>
<accession>A0A1I5XP45</accession>
<dbReference type="PANTHER" id="PTHR47786">
    <property type="entry name" value="ALPHA-1,4-GLUCAN:MALTOSE-1-PHOSPHATE MALTOSYLTRANSFERASE"/>
    <property type="match status" value="1"/>
</dbReference>
<name>A0A1I5XP45_9BACT</name>
<dbReference type="PANTHER" id="PTHR47786:SF2">
    <property type="entry name" value="GLYCOSYL HYDROLASE FAMILY 13 CATALYTIC DOMAIN-CONTAINING PROTEIN"/>
    <property type="match status" value="1"/>
</dbReference>
<dbReference type="EMBL" id="FOXQ01000009">
    <property type="protein sequence ID" value="SFQ33487.1"/>
    <property type="molecule type" value="Genomic_DNA"/>
</dbReference>
<dbReference type="CDD" id="cd11313">
    <property type="entry name" value="AmyAc_arch_bac_AmyA"/>
    <property type="match status" value="1"/>
</dbReference>
<dbReference type="SUPFAM" id="SSF51011">
    <property type="entry name" value="Glycosyl hydrolase domain"/>
    <property type="match status" value="1"/>
</dbReference>
<proteinExistence type="predicted"/>
<dbReference type="Proteomes" id="UP000199031">
    <property type="component" value="Unassembled WGS sequence"/>
</dbReference>